<comment type="caution">
    <text evidence="4">The sequence shown here is derived from an EMBL/GenBank/DDBJ whole genome shotgun (WGS) entry which is preliminary data.</text>
</comment>
<dbReference type="EMBL" id="JBHRTO010000001">
    <property type="protein sequence ID" value="MFC3180392.1"/>
    <property type="molecule type" value="Genomic_DNA"/>
</dbReference>
<evidence type="ECO:0000256" key="1">
    <source>
        <dbReference type="SAM" id="MobiDB-lite"/>
    </source>
</evidence>
<reference evidence="5" key="1">
    <citation type="journal article" date="2019" name="Int. J. Syst. Evol. Microbiol.">
        <title>The Global Catalogue of Microorganisms (GCM) 10K type strain sequencing project: providing services to taxonomists for standard genome sequencing and annotation.</title>
        <authorList>
            <consortium name="The Broad Institute Genomics Platform"/>
            <consortium name="The Broad Institute Genome Sequencing Center for Infectious Disease"/>
            <person name="Wu L."/>
            <person name="Ma J."/>
        </authorList>
    </citation>
    <scope>NUCLEOTIDE SEQUENCE [LARGE SCALE GENOMIC DNA]</scope>
    <source>
        <strain evidence="5">KCTC 52039</strain>
    </source>
</reference>
<proteinExistence type="predicted"/>
<feature type="transmembrane region" description="Helical" evidence="2">
    <location>
        <begin position="30"/>
        <end position="51"/>
    </location>
</feature>
<dbReference type="InterPro" id="IPR036680">
    <property type="entry name" value="SPOR-like_sf"/>
</dbReference>
<dbReference type="InterPro" id="IPR007730">
    <property type="entry name" value="SPOR-like_dom"/>
</dbReference>
<dbReference type="Proteomes" id="UP001595547">
    <property type="component" value="Unassembled WGS sequence"/>
</dbReference>
<feature type="compositionally biased region" description="Low complexity" evidence="1">
    <location>
        <begin position="229"/>
        <end position="257"/>
    </location>
</feature>
<dbReference type="RefSeq" id="WP_380072016.1">
    <property type="nucleotide sequence ID" value="NZ_JBHRTO010000001.1"/>
</dbReference>
<dbReference type="PROSITE" id="PS51724">
    <property type="entry name" value="SPOR"/>
    <property type="match status" value="1"/>
</dbReference>
<keyword evidence="2" id="KW-0812">Transmembrane</keyword>
<feature type="region of interest" description="Disordered" evidence="1">
    <location>
        <begin position="205"/>
        <end position="257"/>
    </location>
</feature>
<organism evidence="4 5">
    <name type="scientific">Cypionkella sinensis</name>
    <dbReference type="NCBI Taxonomy" id="1756043"/>
    <lineage>
        <taxon>Bacteria</taxon>
        <taxon>Pseudomonadati</taxon>
        <taxon>Pseudomonadota</taxon>
        <taxon>Alphaproteobacteria</taxon>
        <taxon>Rhodobacterales</taxon>
        <taxon>Paracoccaceae</taxon>
        <taxon>Cypionkella</taxon>
    </lineage>
</organism>
<dbReference type="Gene3D" id="3.30.70.1070">
    <property type="entry name" value="Sporulation related repeat"/>
    <property type="match status" value="1"/>
</dbReference>
<accession>A0ABV7IV81</accession>
<protein>
    <submittedName>
        <fullName evidence="4">SPOR domain-containing protein</fullName>
    </submittedName>
</protein>
<dbReference type="SUPFAM" id="SSF110997">
    <property type="entry name" value="Sporulation related repeat"/>
    <property type="match status" value="1"/>
</dbReference>
<evidence type="ECO:0000259" key="3">
    <source>
        <dbReference type="PROSITE" id="PS51724"/>
    </source>
</evidence>
<feature type="domain" description="SPOR" evidence="3">
    <location>
        <begin position="270"/>
        <end position="355"/>
    </location>
</feature>
<name>A0ABV7IV81_9RHOB</name>
<keyword evidence="2" id="KW-1133">Transmembrane helix</keyword>
<evidence type="ECO:0000313" key="5">
    <source>
        <dbReference type="Proteomes" id="UP001595547"/>
    </source>
</evidence>
<dbReference type="Pfam" id="PF05036">
    <property type="entry name" value="SPOR"/>
    <property type="match status" value="1"/>
</dbReference>
<evidence type="ECO:0000313" key="4">
    <source>
        <dbReference type="EMBL" id="MFC3180392.1"/>
    </source>
</evidence>
<gene>
    <name evidence="4" type="ORF">ACFOGH_05290</name>
</gene>
<evidence type="ECO:0000256" key="2">
    <source>
        <dbReference type="SAM" id="Phobius"/>
    </source>
</evidence>
<keyword evidence="2" id="KW-0472">Membrane</keyword>
<keyword evidence="5" id="KW-1185">Reference proteome</keyword>
<sequence length="355" mass="35760">MADVDFDEFDGGYAEHDLGSGAAQGRARTMINMAGAVCSVALVIGLGVWGYKLAVRDVSGIPVVRALEGPLRIASENPGGEVASHQGLSVNAVAAAGTARPLPDKLILAPKEVTLAPEDQAGTAELTQLPAVDPLAGGTTEMIEVAPQAVASLAPVEIAPEPKAATNADAASLAVTAPLPATQEDAVAAALAAALADGEGADGGLSANDVAPAEQAKSPRPKLRPSSRAAAPVAEADAQPGAAEPAPALAETEAQPAPVVPAAAEIDPSTIPAGTRLVQLGAFDDEASARAEWAKLQSDFPDLLPGKAMVVQSAQSGGRTFYRLRAHGFDNEDAARQFCAAMLAQNASCIPVAQK</sequence>